<dbReference type="CDD" id="cd00383">
    <property type="entry name" value="trans_reg_C"/>
    <property type="match status" value="1"/>
</dbReference>
<evidence type="ECO:0000259" key="4">
    <source>
        <dbReference type="PROSITE" id="PS51755"/>
    </source>
</evidence>
<gene>
    <name evidence="5" type="ORF">J2W39_005940</name>
</gene>
<dbReference type="InterPro" id="IPR016032">
    <property type="entry name" value="Sig_transdc_resp-reg_C-effctor"/>
</dbReference>
<dbReference type="AlphaFoldDB" id="A0AAW8ENX6"/>
<feature type="domain" description="OmpR/PhoB-type" evidence="4">
    <location>
        <begin position="56"/>
        <end position="152"/>
    </location>
</feature>
<dbReference type="SMART" id="SM00862">
    <property type="entry name" value="Trans_reg_C"/>
    <property type="match status" value="1"/>
</dbReference>
<dbReference type="PROSITE" id="PS51755">
    <property type="entry name" value="OMPR_PHOB"/>
    <property type="match status" value="1"/>
</dbReference>
<accession>A0AAW8ENX6</accession>
<reference evidence="5" key="1">
    <citation type="submission" date="2023-07" db="EMBL/GenBank/DDBJ databases">
        <title>Sorghum-associated microbial communities from plants grown in Nebraska, USA.</title>
        <authorList>
            <person name="Schachtman D."/>
        </authorList>
    </citation>
    <scope>NUCLEOTIDE SEQUENCE</scope>
    <source>
        <strain evidence="5">DS3315</strain>
    </source>
</reference>
<feature type="transmembrane region" description="Helical" evidence="3">
    <location>
        <begin position="181"/>
        <end position="202"/>
    </location>
</feature>
<keyword evidence="3" id="KW-0812">Transmembrane</keyword>
<dbReference type="SUPFAM" id="SSF46894">
    <property type="entry name" value="C-terminal effector domain of the bipartite response regulators"/>
    <property type="match status" value="1"/>
</dbReference>
<evidence type="ECO:0000256" key="2">
    <source>
        <dbReference type="PROSITE-ProRule" id="PRU01091"/>
    </source>
</evidence>
<feature type="DNA-binding region" description="OmpR/PhoB-type" evidence="2">
    <location>
        <begin position="56"/>
        <end position="152"/>
    </location>
</feature>
<dbReference type="GO" id="GO:0006355">
    <property type="term" value="P:regulation of DNA-templated transcription"/>
    <property type="evidence" value="ECO:0007669"/>
    <property type="project" value="InterPro"/>
</dbReference>
<dbReference type="Proteomes" id="UP001224845">
    <property type="component" value="Unassembled WGS sequence"/>
</dbReference>
<dbReference type="Pfam" id="PF00486">
    <property type="entry name" value="Trans_reg_C"/>
    <property type="match status" value="1"/>
</dbReference>
<dbReference type="GO" id="GO:0000160">
    <property type="term" value="P:phosphorelay signal transduction system"/>
    <property type="evidence" value="ECO:0007669"/>
    <property type="project" value="InterPro"/>
</dbReference>
<keyword evidence="1 2" id="KW-0238">DNA-binding</keyword>
<evidence type="ECO:0000256" key="1">
    <source>
        <dbReference type="ARBA" id="ARBA00023125"/>
    </source>
</evidence>
<proteinExistence type="predicted"/>
<dbReference type="InterPro" id="IPR036388">
    <property type="entry name" value="WH-like_DNA-bd_sf"/>
</dbReference>
<keyword evidence="3" id="KW-0472">Membrane</keyword>
<dbReference type="EMBL" id="JAUSRV010000019">
    <property type="protein sequence ID" value="MDP9974670.1"/>
    <property type="molecule type" value="Genomic_DNA"/>
</dbReference>
<evidence type="ECO:0000313" key="6">
    <source>
        <dbReference type="Proteomes" id="UP001224845"/>
    </source>
</evidence>
<dbReference type="GO" id="GO:0003677">
    <property type="term" value="F:DNA binding"/>
    <property type="evidence" value="ECO:0007669"/>
    <property type="project" value="UniProtKB-UniRule"/>
</dbReference>
<organism evidence="5 6">
    <name type="scientific">Variovorax paradoxus</name>
    <dbReference type="NCBI Taxonomy" id="34073"/>
    <lineage>
        <taxon>Bacteria</taxon>
        <taxon>Pseudomonadati</taxon>
        <taxon>Pseudomonadota</taxon>
        <taxon>Betaproteobacteria</taxon>
        <taxon>Burkholderiales</taxon>
        <taxon>Comamonadaceae</taxon>
        <taxon>Variovorax</taxon>
    </lineage>
</organism>
<sequence>MAFRSEANRNRISERFAVFNATAAISRDASMYERQPPANERDPLASASLRGRAGVATAVQFAGFEFDFERGQLRQGGTLIPLSPKPDALLRFFLANPQRLIGKTELMDSLWPDVVVTHDSLVHCIGELRSRLGDHGATLIATSPRRGYMFDAEVLPVQLDRADPPARRPQAAAAPVQRSRWLSVVAPLCVSAIGIALAIYMASTPRPRRRSPGKLPSR</sequence>
<dbReference type="Gene3D" id="1.10.10.10">
    <property type="entry name" value="Winged helix-like DNA-binding domain superfamily/Winged helix DNA-binding domain"/>
    <property type="match status" value="1"/>
</dbReference>
<dbReference type="InterPro" id="IPR001867">
    <property type="entry name" value="OmpR/PhoB-type_DNA-bd"/>
</dbReference>
<evidence type="ECO:0000256" key="3">
    <source>
        <dbReference type="SAM" id="Phobius"/>
    </source>
</evidence>
<protein>
    <submittedName>
        <fullName evidence="5">DNA-binding winged helix-turn-helix (WHTH) protein</fullName>
    </submittedName>
</protein>
<keyword evidence="3" id="KW-1133">Transmembrane helix</keyword>
<dbReference type="RefSeq" id="WP_230537876.1">
    <property type="nucleotide sequence ID" value="NZ_CAXUQK020000002.1"/>
</dbReference>
<comment type="caution">
    <text evidence="5">The sequence shown here is derived from an EMBL/GenBank/DDBJ whole genome shotgun (WGS) entry which is preliminary data.</text>
</comment>
<evidence type="ECO:0000313" key="5">
    <source>
        <dbReference type="EMBL" id="MDP9974670.1"/>
    </source>
</evidence>
<name>A0AAW8ENX6_VARPD</name>